<dbReference type="InterPro" id="IPR001173">
    <property type="entry name" value="Glyco_trans_2-like"/>
</dbReference>
<evidence type="ECO:0000256" key="1">
    <source>
        <dbReference type="ARBA" id="ARBA00006739"/>
    </source>
</evidence>
<evidence type="ECO:0000256" key="3">
    <source>
        <dbReference type="ARBA" id="ARBA00022679"/>
    </source>
</evidence>
<dbReference type="GO" id="GO:0018392">
    <property type="term" value="F:glycoprotein 3-alpha-L-fucosyltransferase activity"/>
    <property type="evidence" value="ECO:0007669"/>
    <property type="project" value="UniProtKB-EC"/>
</dbReference>
<name>A0A087S2Y1_9ARCH</name>
<comment type="similarity">
    <text evidence="1">Belongs to the glycosyltransferase 2 family.</text>
</comment>
<keyword evidence="2 5" id="KW-0328">Glycosyltransferase</keyword>
<dbReference type="Proteomes" id="UP000029387">
    <property type="component" value="Unassembled WGS sequence"/>
</dbReference>
<evidence type="ECO:0000313" key="5">
    <source>
        <dbReference type="EMBL" id="KFM20085.1"/>
    </source>
</evidence>
<proteinExistence type="inferred from homology"/>
<gene>
    <name evidence="5" type="ORF">AAA799P11_00156</name>
</gene>
<accession>A0A087S2Y1</accession>
<dbReference type="AlphaFoldDB" id="A0A087S2Y1"/>
<dbReference type="CDD" id="cd04186">
    <property type="entry name" value="GT_2_like_c"/>
    <property type="match status" value="1"/>
</dbReference>
<keyword evidence="6" id="KW-1185">Reference proteome</keyword>
<dbReference type="Pfam" id="PF00535">
    <property type="entry name" value="Glycos_transf_2"/>
    <property type="match status" value="1"/>
</dbReference>
<dbReference type="EC" id="2.4.1.214" evidence="5"/>
<reference evidence="5 6" key="1">
    <citation type="submission" date="2014-06" db="EMBL/GenBank/DDBJ databases">
        <authorList>
            <person name="Ngugi D.K."/>
            <person name="Blom J."/>
            <person name="Alam I."/>
            <person name="Rashid M."/>
            <person name="Baalawi W."/>
            <person name="Zhang G."/>
            <person name="Hikmawan T."/>
            <person name="Guan Y."/>
            <person name="Antunes A."/>
            <person name="Siam R."/>
            <person name="El-Dorry H."/>
            <person name="Bajic V."/>
            <person name="Stingl U."/>
        </authorList>
    </citation>
    <scope>NUCLEOTIDE SEQUENCE [LARGE SCALE GENOMIC DNA]</scope>
    <source>
        <strain evidence="5">SCGC AAA799-P11</strain>
    </source>
</reference>
<evidence type="ECO:0000259" key="4">
    <source>
        <dbReference type="Pfam" id="PF00535"/>
    </source>
</evidence>
<sequence length="350" mass="39922">MSETEKLPTNPLVSVIIINFNGLDYILDCIDSVFKSNYANFEVILIDNNSTDGSSDKCKEKFPKITLIQNKKNLAMAARNKGIDVAKGDFVVFLDADTVVNSNWLDVLLDSYKKHGKGLYQGKLLKKDDPSIIESCGDMANIFSTGFARGRGQKDLNQFENFQKISFPVGACTFSSTQTFKEIGYVDESSLFFLMLDDLDYGWRGWLLNIPSYYEPKCVIYHVGSPILQWNSKKFFFMERNRLICLFSLYSKKTLFKIFPLLILYDMGVSLFLISKGMTFTKFKSTISFLGMLPSVLKRRKFIQSKRKLKDSDIIKNFVDGIDIPVDMNTDSSIFVSIVKKLNKMARKLV</sequence>
<dbReference type="SUPFAM" id="SSF53448">
    <property type="entry name" value="Nucleotide-diphospho-sugar transferases"/>
    <property type="match status" value="1"/>
</dbReference>
<feature type="domain" description="Glycosyltransferase 2-like" evidence="4">
    <location>
        <begin position="14"/>
        <end position="182"/>
    </location>
</feature>
<dbReference type="Gene3D" id="3.90.550.10">
    <property type="entry name" value="Spore Coat Polysaccharide Biosynthesis Protein SpsA, Chain A"/>
    <property type="match status" value="1"/>
</dbReference>
<evidence type="ECO:0000256" key="2">
    <source>
        <dbReference type="ARBA" id="ARBA00022676"/>
    </source>
</evidence>
<comment type="caution">
    <text evidence="5">The sequence shown here is derived from an EMBL/GenBank/DDBJ whole genome shotgun (WGS) entry which is preliminary data.</text>
</comment>
<protein>
    <submittedName>
        <fullName evidence="5">Glycoprotein 3-alpha-L-fucosyltransferase</fullName>
        <ecNumber evidence="5">2.4.1.214</ecNumber>
    </submittedName>
</protein>
<dbReference type="InterPro" id="IPR029044">
    <property type="entry name" value="Nucleotide-diphossugar_trans"/>
</dbReference>
<dbReference type="PANTHER" id="PTHR43179:SF12">
    <property type="entry name" value="GALACTOFURANOSYLTRANSFERASE GLFT2"/>
    <property type="match status" value="1"/>
</dbReference>
<organism evidence="5 6">
    <name type="scientific">Marine Group I thaumarchaeote SCGC AAA799-P11</name>
    <dbReference type="NCBI Taxonomy" id="1502295"/>
    <lineage>
        <taxon>Archaea</taxon>
        <taxon>Nitrososphaerota</taxon>
        <taxon>Marine Group I</taxon>
    </lineage>
</organism>
<keyword evidence="3 5" id="KW-0808">Transferase</keyword>
<evidence type="ECO:0000313" key="6">
    <source>
        <dbReference type="Proteomes" id="UP000029387"/>
    </source>
</evidence>
<dbReference type="EMBL" id="JOSZ01000002">
    <property type="protein sequence ID" value="KFM20085.1"/>
    <property type="molecule type" value="Genomic_DNA"/>
</dbReference>
<dbReference type="PANTHER" id="PTHR43179">
    <property type="entry name" value="RHAMNOSYLTRANSFERASE WBBL"/>
    <property type="match status" value="1"/>
</dbReference>